<organism evidence="2 3">
    <name type="scientific">Setaria viridis</name>
    <name type="common">Green bristlegrass</name>
    <name type="synonym">Setaria italica subsp. viridis</name>
    <dbReference type="NCBI Taxonomy" id="4556"/>
    <lineage>
        <taxon>Eukaryota</taxon>
        <taxon>Viridiplantae</taxon>
        <taxon>Streptophyta</taxon>
        <taxon>Embryophyta</taxon>
        <taxon>Tracheophyta</taxon>
        <taxon>Spermatophyta</taxon>
        <taxon>Magnoliopsida</taxon>
        <taxon>Liliopsida</taxon>
        <taxon>Poales</taxon>
        <taxon>Poaceae</taxon>
        <taxon>PACMAD clade</taxon>
        <taxon>Panicoideae</taxon>
        <taxon>Panicodae</taxon>
        <taxon>Paniceae</taxon>
        <taxon>Cenchrinae</taxon>
        <taxon>Setaria</taxon>
    </lineage>
</organism>
<dbReference type="EMBL" id="CM016559">
    <property type="protein sequence ID" value="TKW00799.1"/>
    <property type="molecule type" value="Genomic_DNA"/>
</dbReference>
<dbReference type="AlphaFoldDB" id="A0A4U6TJN9"/>
<gene>
    <name evidence="2" type="ORF">SEVIR_8G135950v2</name>
</gene>
<proteinExistence type="predicted"/>
<evidence type="ECO:0000313" key="3">
    <source>
        <dbReference type="Proteomes" id="UP000298652"/>
    </source>
</evidence>
<accession>A0A4U6TJN9</accession>
<dbReference type="Proteomes" id="UP000298652">
    <property type="component" value="Chromosome 8"/>
</dbReference>
<protein>
    <submittedName>
        <fullName evidence="2">Uncharacterized protein</fullName>
    </submittedName>
</protein>
<feature type="region of interest" description="Disordered" evidence="1">
    <location>
        <begin position="65"/>
        <end position="112"/>
    </location>
</feature>
<feature type="compositionally biased region" description="Low complexity" evidence="1">
    <location>
        <begin position="85"/>
        <end position="101"/>
    </location>
</feature>
<dbReference type="Gramene" id="TKW00799">
    <property type="protein sequence ID" value="TKW00799"/>
    <property type="gene ID" value="SEVIR_8G135950v2"/>
</dbReference>
<keyword evidence="3" id="KW-1185">Reference proteome</keyword>
<evidence type="ECO:0000256" key="1">
    <source>
        <dbReference type="SAM" id="MobiDB-lite"/>
    </source>
</evidence>
<name>A0A4U6TJN9_SETVI</name>
<reference evidence="2" key="1">
    <citation type="submission" date="2019-03" db="EMBL/GenBank/DDBJ databases">
        <title>WGS assembly of Setaria viridis.</title>
        <authorList>
            <person name="Huang P."/>
            <person name="Jenkins J."/>
            <person name="Grimwood J."/>
            <person name="Barry K."/>
            <person name="Healey A."/>
            <person name="Mamidi S."/>
            <person name="Sreedasyam A."/>
            <person name="Shu S."/>
            <person name="Feldman M."/>
            <person name="Wu J."/>
            <person name="Yu Y."/>
            <person name="Chen C."/>
            <person name="Johnson J."/>
            <person name="Rokhsar D."/>
            <person name="Baxter I."/>
            <person name="Schmutz J."/>
            <person name="Brutnell T."/>
            <person name="Kellogg E."/>
        </authorList>
    </citation>
    <scope>NUCLEOTIDE SEQUENCE [LARGE SCALE GENOMIC DNA]</scope>
</reference>
<sequence length="166" mass="18183">MRKENPSTVLGCHLRHASHLIAPTHTAIQTPHVAAGYDAADRGMEPWERRRRFSGDDRALTRRRRRGWERDLTDGGRNRSRKGIGASAPSAGDRAARGDGATWPGPPGAPPLLSNFIEHPGSIPQAIEAAIHGDDEVVLVLHVVEAGRKQRHEQDRCQQHGGYACC</sequence>
<evidence type="ECO:0000313" key="2">
    <source>
        <dbReference type="EMBL" id="TKW00799.1"/>
    </source>
</evidence>
<feature type="compositionally biased region" description="Basic and acidic residues" evidence="1">
    <location>
        <begin position="68"/>
        <end position="77"/>
    </location>
</feature>